<evidence type="ECO:0000256" key="3">
    <source>
        <dbReference type="ARBA" id="ARBA00022670"/>
    </source>
</evidence>
<sequence>MRKFMMTTLVCWAAASVYAQDYSNAAEQANRLNALNKAYPQLTTLKSVTKTNGGKDIWLLTIGTGKTETKPAIAVIGGVEGNHLLGTELAIGFAEQLLKGAASDSIRALLNKTTYYVFPNMSPDAMEQYFSKLRADRTGNATSTDDDRDGKQNEDGWDDLDGNGKITFLRVESLTGDYKLHPDDARVLIKADFSKGEKGKYKLLTEGIDNDKDGDFNEDGEGGIAFNKNLTYNHKTFAAGAGEFPASEKETRAMLDFLYDAFNVYAVVSFGTHNNLSSPIAYNPQAAAQRIVAGLLEPDAKVNSMVSDLYNKVTAAKDAPRSTSAGGDVLAWGYFHYGRYSFSTPGWWVPKAKPDTAKKEKAFTVEDPIANYLRWAAQQGISNTFTEWKTIQHPDFPGQKVEVGGIDPYVLNNPPYKMVEPVVKKHTEFLVKLAAQQPEIDIINLKTEKLANGLTRISLEVVNKGGMSTHSKLGERNYFLKKVKVALQTNGKQEVIGGKKIHLLNSIDANGASSFSWVVKGTGKLTIEAGCPTAGIKTMEVNL</sequence>
<comment type="caution">
    <text evidence="11">The sequence shown here is derived from an EMBL/GenBank/DDBJ whole genome shotgun (WGS) entry which is preliminary data.</text>
</comment>
<dbReference type="InterPro" id="IPR000834">
    <property type="entry name" value="Peptidase_M14"/>
</dbReference>
<keyword evidence="4" id="KW-0378">Hydrolase</keyword>
<evidence type="ECO:0000313" key="11">
    <source>
        <dbReference type="EMBL" id="TDO28157.1"/>
    </source>
</evidence>
<evidence type="ECO:0000256" key="9">
    <source>
        <dbReference type="SAM" id="SignalP"/>
    </source>
</evidence>
<keyword evidence="12" id="KW-1185">Reference proteome</keyword>
<feature type="chain" id="PRO_5020349097" evidence="9">
    <location>
        <begin position="20"/>
        <end position="543"/>
    </location>
</feature>
<keyword evidence="3" id="KW-0645">Protease</keyword>
<accession>A0A4R6J039</accession>
<dbReference type="GO" id="GO:0006508">
    <property type="term" value="P:proteolysis"/>
    <property type="evidence" value="ECO:0007669"/>
    <property type="project" value="UniProtKB-KW"/>
</dbReference>
<dbReference type="GO" id="GO:0005615">
    <property type="term" value="C:extracellular space"/>
    <property type="evidence" value="ECO:0007669"/>
    <property type="project" value="TreeGrafter"/>
</dbReference>
<gene>
    <name evidence="11" type="ORF">BC659_0218</name>
</gene>
<dbReference type="SUPFAM" id="SSF53187">
    <property type="entry name" value="Zn-dependent exopeptidases"/>
    <property type="match status" value="1"/>
</dbReference>
<keyword evidence="6" id="KW-0482">Metalloprotease</keyword>
<keyword evidence="5" id="KW-0862">Zinc</keyword>
<feature type="region of interest" description="Disordered" evidence="8">
    <location>
        <begin position="137"/>
        <end position="158"/>
    </location>
</feature>
<dbReference type="PANTHER" id="PTHR11705:SF143">
    <property type="entry name" value="SLL0236 PROTEIN"/>
    <property type="match status" value="1"/>
</dbReference>
<evidence type="ECO:0000256" key="4">
    <source>
        <dbReference type="ARBA" id="ARBA00022801"/>
    </source>
</evidence>
<protein>
    <submittedName>
        <fullName evidence="11">Zinc carboxypeptidase</fullName>
    </submittedName>
</protein>
<dbReference type="Pfam" id="PF00246">
    <property type="entry name" value="Peptidase_M14"/>
    <property type="match status" value="1"/>
</dbReference>
<comment type="similarity">
    <text evidence="2 7">Belongs to the peptidase M14 family.</text>
</comment>
<dbReference type="RefSeq" id="WP_133472717.1">
    <property type="nucleotide sequence ID" value="NZ_SNWP01000010.1"/>
</dbReference>
<evidence type="ECO:0000256" key="5">
    <source>
        <dbReference type="ARBA" id="ARBA00022833"/>
    </source>
</evidence>
<name>A0A4R6J039_9BACT</name>
<comment type="caution">
    <text evidence="7">Lacks conserved residue(s) required for the propagation of feature annotation.</text>
</comment>
<dbReference type="CDD" id="cd06905">
    <property type="entry name" value="M14-like"/>
    <property type="match status" value="1"/>
</dbReference>
<evidence type="ECO:0000256" key="1">
    <source>
        <dbReference type="ARBA" id="ARBA00001947"/>
    </source>
</evidence>
<dbReference type="EMBL" id="SNWP01000010">
    <property type="protein sequence ID" value="TDO28157.1"/>
    <property type="molecule type" value="Genomic_DNA"/>
</dbReference>
<dbReference type="Proteomes" id="UP000295741">
    <property type="component" value="Unassembled WGS sequence"/>
</dbReference>
<comment type="cofactor">
    <cofactor evidence="1">
        <name>Zn(2+)</name>
        <dbReference type="ChEBI" id="CHEBI:29105"/>
    </cofactor>
</comment>
<evidence type="ECO:0000313" key="12">
    <source>
        <dbReference type="Proteomes" id="UP000295741"/>
    </source>
</evidence>
<dbReference type="AlphaFoldDB" id="A0A4R6J039"/>
<evidence type="ECO:0000259" key="10">
    <source>
        <dbReference type="PROSITE" id="PS52035"/>
    </source>
</evidence>
<proteinExistence type="inferred from homology"/>
<dbReference type="GO" id="GO:0008270">
    <property type="term" value="F:zinc ion binding"/>
    <property type="evidence" value="ECO:0007669"/>
    <property type="project" value="InterPro"/>
</dbReference>
<dbReference type="Gene3D" id="3.40.630.10">
    <property type="entry name" value="Zn peptidases"/>
    <property type="match status" value="1"/>
</dbReference>
<keyword evidence="11" id="KW-0121">Carboxypeptidase</keyword>
<keyword evidence="9" id="KW-0732">Signal</keyword>
<organism evidence="11 12">
    <name type="scientific">Sediminibacterium goheungense</name>
    <dbReference type="NCBI Taxonomy" id="1086393"/>
    <lineage>
        <taxon>Bacteria</taxon>
        <taxon>Pseudomonadati</taxon>
        <taxon>Bacteroidota</taxon>
        <taxon>Chitinophagia</taxon>
        <taxon>Chitinophagales</taxon>
        <taxon>Chitinophagaceae</taxon>
        <taxon>Sediminibacterium</taxon>
    </lineage>
</organism>
<dbReference type="PANTHER" id="PTHR11705">
    <property type="entry name" value="PROTEASE FAMILY M14 CARBOXYPEPTIDASE A,B"/>
    <property type="match status" value="1"/>
</dbReference>
<evidence type="ECO:0000256" key="8">
    <source>
        <dbReference type="SAM" id="MobiDB-lite"/>
    </source>
</evidence>
<evidence type="ECO:0000256" key="2">
    <source>
        <dbReference type="ARBA" id="ARBA00005988"/>
    </source>
</evidence>
<feature type="domain" description="Peptidase M14" evidence="10">
    <location>
        <begin position="21"/>
        <end position="376"/>
    </location>
</feature>
<evidence type="ECO:0000256" key="6">
    <source>
        <dbReference type="ARBA" id="ARBA00023049"/>
    </source>
</evidence>
<dbReference type="PROSITE" id="PS52035">
    <property type="entry name" value="PEPTIDASE_M14"/>
    <property type="match status" value="1"/>
</dbReference>
<dbReference type="OrthoDB" id="5294005at2"/>
<evidence type="ECO:0000256" key="7">
    <source>
        <dbReference type="PROSITE-ProRule" id="PRU01379"/>
    </source>
</evidence>
<dbReference type="SMART" id="SM00631">
    <property type="entry name" value="Zn_pept"/>
    <property type="match status" value="1"/>
</dbReference>
<reference evidence="11 12" key="1">
    <citation type="submission" date="2019-03" db="EMBL/GenBank/DDBJ databases">
        <title>Genomic Encyclopedia of Archaeal and Bacterial Type Strains, Phase II (KMG-II): from individual species to whole genera.</title>
        <authorList>
            <person name="Goeker M."/>
        </authorList>
    </citation>
    <scope>NUCLEOTIDE SEQUENCE [LARGE SCALE GENOMIC DNA]</scope>
    <source>
        <strain evidence="11 12">DSM 28323</strain>
    </source>
</reference>
<feature type="signal peptide" evidence="9">
    <location>
        <begin position="1"/>
        <end position="19"/>
    </location>
</feature>
<dbReference type="GO" id="GO:0004181">
    <property type="term" value="F:metallocarboxypeptidase activity"/>
    <property type="evidence" value="ECO:0007669"/>
    <property type="project" value="InterPro"/>
</dbReference>